<evidence type="ECO:0000256" key="1">
    <source>
        <dbReference type="SAM" id="MobiDB-lite"/>
    </source>
</evidence>
<evidence type="ECO:0000313" key="3">
    <source>
        <dbReference type="Proteomes" id="UP001285441"/>
    </source>
</evidence>
<organism evidence="2 3">
    <name type="scientific">Podospora didyma</name>
    <dbReference type="NCBI Taxonomy" id="330526"/>
    <lineage>
        <taxon>Eukaryota</taxon>
        <taxon>Fungi</taxon>
        <taxon>Dikarya</taxon>
        <taxon>Ascomycota</taxon>
        <taxon>Pezizomycotina</taxon>
        <taxon>Sordariomycetes</taxon>
        <taxon>Sordariomycetidae</taxon>
        <taxon>Sordariales</taxon>
        <taxon>Podosporaceae</taxon>
        <taxon>Podospora</taxon>
    </lineage>
</organism>
<keyword evidence="3" id="KW-1185">Reference proteome</keyword>
<reference evidence="2" key="2">
    <citation type="submission" date="2023-06" db="EMBL/GenBank/DDBJ databases">
        <authorList>
            <consortium name="Lawrence Berkeley National Laboratory"/>
            <person name="Haridas S."/>
            <person name="Hensen N."/>
            <person name="Bonometti L."/>
            <person name="Westerberg I."/>
            <person name="Brannstrom I.O."/>
            <person name="Guillou S."/>
            <person name="Cros-Aarteil S."/>
            <person name="Calhoun S."/>
            <person name="Kuo A."/>
            <person name="Mondo S."/>
            <person name="Pangilinan J."/>
            <person name="Riley R."/>
            <person name="LaButti K."/>
            <person name="Andreopoulos B."/>
            <person name="Lipzen A."/>
            <person name="Chen C."/>
            <person name="Yanf M."/>
            <person name="Daum C."/>
            <person name="Ng V."/>
            <person name="Clum A."/>
            <person name="Steindorff A."/>
            <person name="Ohm R."/>
            <person name="Martin F."/>
            <person name="Silar P."/>
            <person name="Natvig D."/>
            <person name="Lalanne C."/>
            <person name="Gautier V."/>
            <person name="Ament-velasquez S.L."/>
            <person name="Kruys A."/>
            <person name="Hutchinson M.I."/>
            <person name="Powell A.J."/>
            <person name="Barry K."/>
            <person name="Miller A.N."/>
            <person name="Grigoriev I.V."/>
            <person name="Debuchy R."/>
            <person name="Gladieux P."/>
            <person name="Thoren M.H."/>
            <person name="Johannesson H."/>
        </authorList>
    </citation>
    <scope>NUCLEOTIDE SEQUENCE</scope>
    <source>
        <strain evidence="2">CBS 232.78</strain>
    </source>
</reference>
<sequence length="208" mass="21577">MCELEVIGGGGGGRKELGRDESRDTIWTEDIGRTAGPTAAAVRGDPGGGQIAQAGSLLDEAASLPPNLLVNRNGIGSAAPVSRGSKLAVLNTALMAYYAAGGYLLVGFIRASCGAVCRTGALINDSRCKADDLARRVDTRGTLEPALRLKQSNECALAADEAGTKQQTKSTAVRCPHDEASFLEKTGRKSTVEEARSKQGLPCLECDG</sequence>
<name>A0AAE0NCM8_9PEZI</name>
<proteinExistence type="predicted"/>
<accession>A0AAE0NCM8</accession>
<dbReference type="EMBL" id="JAULSW010000006">
    <property type="protein sequence ID" value="KAK3378508.1"/>
    <property type="molecule type" value="Genomic_DNA"/>
</dbReference>
<evidence type="ECO:0000313" key="2">
    <source>
        <dbReference type="EMBL" id="KAK3378508.1"/>
    </source>
</evidence>
<feature type="region of interest" description="Disordered" evidence="1">
    <location>
        <begin position="1"/>
        <end position="22"/>
    </location>
</feature>
<dbReference type="Proteomes" id="UP001285441">
    <property type="component" value="Unassembled WGS sequence"/>
</dbReference>
<gene>
    <name evidence="2" type="ORF">B0H63DRAFT_249488</name>
</gene>
<feature type="compositionally biased region" description="Basic and acidic residues" evidence="1">
    <location>
        <begin position="13"/>
        <end position="22"/>
    </location>
</feature>
<comment type="caution">
    <text evidence="2">The sequence shown here is derived from an EMBL/GenBank/DDBJ whole genome shotgun (WGS) entry which is preliminary data.</text>
</comment>
<reference evidence="2" key="1">
    <citation type="journal article" date="2023" name="Mol. Phylogenet. Evol.">
        <title>Genome-scale phylogeny and comparative genomics of the fungal order Sordariales.</title>
        <authorList>
            <person name="Hensen N."/>
            <person name="Bonometti L."/>
            <person name="Westerberg I."/>
            <person name="Brannstrom I.O."/>
            <person name="Guillou S."/>
            <person name="Cros-Aarteil S."/>
            <person name="Calhoun S."/>
            <person name="Haridas S."/>
            <person name="Kuo A."/>
            <person name="Mondo S."/>
            <person name="Pangilinan J."/>
            <person name="Riley R."/>
            <person name="LaButti K."/>
            <person name="Andreopoulos B."/>
            <person name="Lipzen A."/>
            <person name="Chen C."/>
            <person name="Yan M."/>
            <person name="Daum C."/>
            <person name="Ng V."/>
            <person name="Clum A."/>
            <person name="Steindorff A."/>
            <person name="Ohm R.A."/>
            <person name="Martin F."/>
            <person name="Silar P."/>
            <person name="Natvig D.O."/>
            <person name="Lalanne C."/>
            <person name="Gautier V."/>
            <person name="Ament-Velasquez S.L."/>
            <person name="Kruys A."/>
            <person name="Hutchinson M.I."/>
            <person name="Powell A.J."/>
            <person name="Barry K."/>
            <person name="Miller A.N."/>
            <person name="Grigoriev I.V."/>
            <person name="Debuchy R."/>
            <person name="Gladieux P."/>
            <person name="Hiltunen Thoren M."/>
            <person name="Johannesson H."/>
        </authorList>
    </citation>
    <scope>NUCLEOTIDE SEQUENCE</scope>
    <source>
        <strain evidence="2">CBS 232.78</strain>
    </source>
</reference>
<dbReference type="AlphaFoldDB" id="A0AAE0NCM8"/>
<protein>
    <submittedName>
        <fullName evidence="2">Uncharacterized protein</fullName>
    </submittedName>
</protein>